<reference evidence="2" key="2">
    <citation type="journal article" date="2013" name="PLoS Genet.">
        <title>Comparative genome structure, secondary metabolite, and effector coding capacity across Cochliobolus pathogens.</title>
        <authorList>
            <person name="Condon B.J."/>
            <person name="Leng Y."/>
            <person name="Wu D."/>
            <person name="Bushley K.E."/>
            <person name="Ohm R.A."/>
            <person name="Otillar R."/>
            <person name="Martin J."/>
            <person name="Schackwitz W."/>
            <person name="Grimwood J."/>
            <person name="MohdZainudin N."/>
            <person name="Xue C."/>
            <person name="Wang R."/>
            <person name="Manning V.A."/>
            <person name="Dhillon B."/>
            <person name="Tu Z.J."/>
            <person name="Steffenson B.J."/>
            <person name="Salamov A."/>
            <person name="Sun H."/>
            <person name="Lowry S."/>
            <person name="LaButti K."/>
            <person name="Han J."/>
            <person name="Copeland A."/>
            <person name="Lindquist E."/>
            <person name="Barry K."/>
            <person name="Schmutz J."/>
            <person name="Baker S.E."/>
            <person name="Ciuffetti L.M."/>
            <person name="Grigoriev I.V."/>
            <person name="Zhong S."/>
            <person name="Turgeon B.G."/>
        </authorList>
    </citation>
    <scope>NUCLEOTIDE SEQUENCE [LARGE SCALE GENOMIC DNA]</scope>
    <source>
        <strain evidence="2">C5 / ATCC 48332 / race O</strain>
    </source>
</reference>
<sequence length="138" mass="15573">MPSFEKEFAIIERMIEEYASLADSALSMGCVDMGYERPRAAPAVPKRDLPDSPKQRGVMLTKVSTKPKPVPRKFRRLCLNIQHPNQPRYRSQSNQASPDWACRTSLAIEAGKISMNDVYAHSAKSKLNHKSGCFNYKT</sequence>
<dbReference type="Proteomes" id="UP000016936">
    <property type="component" value="Unassembled WGS sequence"/>
</dbReference>
<evidence type="ECO:0000313" key="2">
    <source>
        <dbReference type="Proteomes" id="UP000016936"/>
    </source>
</evidence>
<evidence type="ECO:0000313" key="1">
    <source>
        <dbReference type="EMBL" id="EMD86738.1"/>
    </source>
</evidence>
<accession>M2UFG8</accession>
<dbReference type="EMBL" id="KB445584">
    <property type="protein sequence ID" value="EMD86738.1"/>
    <property type="molecule type" value="Genomic_DNA"/>
</dbReference>
<proteinExistence type="predicted"/>
<protein>
    <submittedName>
        <fullName evidence="1">Uncharacterized protein</fullName>
    </submittedName>
</protein>
<gene>
    <name evidence="1" type="ORF">COCHEDRAFT_1034505</name>
</gene>
<dbReference type="HOGENOM" id="CLU_1855081_0_0_1"/>
<keyword evidence="2" id="KW-1185">Reference proteome</keyword>
<name>M2UFG8_COCH5</name>
<dbReference type="AlphaFoldDB" id="M2UFG8"/>
<dbReference type="OrthoDB" id="3799486at2759"/>
<reference evidence="1 2" key="1">
    <citation type="journal article" date="2012" name="PLoS Pathog.">
        <title>Diverse lifestyles and strategies of plant pathogenesis encoded in the genomes of eighteen Dothideomycetes fungi.</title>
        <authorList>
            <person name="Ohm R.A."/>
            <person name="Feau N."/>
            <person name="Henrissat B."/>
            <person name="Schoch C.L."/>
            <person name="Horwitz B.A."/>
            <person name="Barry K.W."/>
            <person name="Condon B.J."/>
            <person name="Copeland A.C."/>
            <person name="Dhillon B."/>
            <person name="Glaser F."/>
            <person name="Hesse C.N."/>
            <person name="Kosti I."/>
            <person name="LaButti K."/>
            <person name="Lindquist E.A."/>
            <person name="Lucas S."/>
            <person name="Salamov A.A."/>
            <person name="Bradshaw R.E."/>
            <person name="Ciuffetti L."/>
            <person name="Hamelin R.C."/>
            <person name="Kema G.H.J."/>
            <person name="Lawrence C."/>
            <person name="Scott J.A."/>
            <person name="Spatafora J.W."/>
            <person name="Turgeon B.G."/>
            <person name="de Wit P.J.G.M."/>
            <person name="Zhong S."/>
            <person name="Goodwin S.B."/>
            <person name="Grigoriev I.V."/>
        </authorList>
    </citation>
    <scope>NUCLEOTIDE SEQUENCE [LARGE SCALE GENOMIC DNA]</scope>
    <source>
        <strain evidence="2">C5 / ATCC 48332 / race O</strain>
    </source>
</reference>
<organism evidence="1 2">
    <name type="scientific">Cochliobolus heterostrophus (strain C5 / ATCC 48332 / race O)</name>
    <name type="common">Southern corn leaf blight fungus</name>
    <name type="synonym">Bipolaris maydis</name>
    <dbReference type="NCBI Taxonomy" id="701091"/>
    <lineage>
        <taxon>Eukaryota</taxon>
        <taxon>Fungi</taxon>
        <taxon>Dikarya</taxon>
        <taxon>Ascomycota</taxon>
        <taxon>Pezizomycotina</taxon>
        <taxon>Dothideomycetes</taxon>
        <taxon>Pleosporomycetidae</taxon>
        <taxon>Pleosporales</taxon>
        <taxon>Pleosporineae</taxon>
        <taxon>Pleosporaceae</taxon>
        <taxon>Bipolaris</taxon>
    </lineage>
</organism>